<dbReference type="VEuPathDB" id="CryptoDB:Cvel_17041"/>
<sequence>MKQTADGLDRVLRQRAPERKRIGFASFASDSDYSYEVSYIRPRFRVGVLSCEGSTRDSFLAQAGPGAALCEWRKLIEKAQMPLGGGESTADSSSGRRLEEREDQRPKEAFDQQRIKEGLKSKRVKKASEQRKGVVEGASQGEVAASGVVAGALDGEVAASGVVEGASQGEVAASGVVAGALDGEVAASGVVEGASQGEVAASGVVAGALDGEVAASGVVEGALEAGEGADEFEGALSRRESMQGFKFQEEHKRA</sequence>
<name>A0A0G4FHM4_9ALVE</name>
<organism evidence="2">
    <name type="scientific">Chromera velia CCMP2878</name>
    <dbReference type="NCBI Taxonomy" id="1169474"/>
    <lineage>
        <taxon>Eukaryota</taxon>
        <taxon>Sar</taxon>
        <taxon>Alveolata</taxon>
        <taxon>Colpodellida</taxon>
        <taxon>Chromeraceae</taxon>
        <taxon>Chromera</taxon>
    </lineage>
</organism>
<dbReference type="EMBL" id="CDMZ01000376">
    <property type="protein sequence ID" value="CEM12940.1"/>
    <property type="molecule type" value="Genomic_DNA"/>
</dbReference>
<dbReference type="AlphaFoldDB" id="A0A0G4FHM4"/>
<evidence type="ECO:0000256" key="1">
    <source>
        <dbReference type="SAM" id="MobiDB-lite"/>
    </source>
</evidence>
<evidence type="ECO:0000313" key="2">
    <source>
        <dbReference type="EMBL" id="CEM12940.1"/>
    </source>
</evidence>
<protein>
    <submittedName>
        <fullName evidence="2">Uncharacterized protein</fullName>
    </submittedName>
</protein>
<gene>
    <name evidence="2" type="ORF">Cvel_17041</name>
</gene>
<feature type="region of interest" description="Disordered" evidence="1">
    <location>
        <begin position="81"/>
        <end position="115"/>
    </location>
</feature>
<proteinExistence type="predicted"/>
<accession>A0A0G4FHM4</accession>
<feature type="compositionally biased region" description="Basic and acidic residues" evidence="1">
    <location>
        <begin position="94"/>
        <end position="115"/>
    </location>
</feature>
<reference evidence="2" key="1">
    <citation type="submission" date="2014-11" db="EMBL/GenBank/DDBJ databases">
        <authorList>
            <person name="Otto D Thomas"/>
            <person name="Naeem Raeece"/>
        </authorList>
    </citation>
    <scope>NUCLEOTIDE SEQUENCE</scope>
</reference>